<dbReference type="AlphaFoldDB" id="A0A1Q9CJQ8"/>
<dbReference type="OrthoDB" id="10417808at2759"/>
<organism evidence="1 2">
    <name type="scientific">Symbiodinium microadriaticum</name>
    <name type="common">Dinoflagellate</name>
    <name type="synonym">Zooxanthella microadriatica</name>
    <dbReference type="NCBI Taxonomy" id="2951"/>
    <lineage>
        <taxon>Eukaryota</taxon>
        <taxon>Sar</taxon>
        <taxon>Alveolata</taxon>
        <taxon>Dinophyceae</taxon>
        <taxon>Suessiales</taxon>
        <taxon>Symbiodiniaceae</taxon>
        <taxon>Symbiodinium</taxon>
    </lineage>
</organism>
<gene>
    <name evidence="1" type="ORF">AK812_SmicGene36187</name>
</gene>
<evidence type="ECO:0000313" key="2">
    <source>
        <dbReference type="Proteomes" id="UP000186817"/>
    </source>
</evidence>
<keyword evidence="2" id="KW-1185">Reference proteome</keyword>
<dbReference type="Proteomes" id="UP000186817">
    <property type="component" value="Unassembled WGS sequence"/>
</dbReference>
<name>A0A1Q9CJQ8_SYMMI</name>
<dbReference type="EMBL" id="LSRX01001142">
    <property type="protein sequence ID" value="OLP83097.1"/>
    <property type="molecule type" value="Genomic_DNA"/>
</dbReference>
<evidence type="ECO:0000313" key="1">
    <source>
        <dbReference type="EMBL" id="OLP83097.1"/>
    </source>
</evidence>
<comment type="caution">
    <text evidence="1">The sequence shown here is derived from an EMBL/GenBank/DDBJ whole genome shotgun (WGS) entry which is preliminary data.</text>
</comment>
<proteinExistence type="predicted"/>
<accession>A0A1Q9CJQ8</accession>
<sequence>MACFNEILTETICCDCNFYACWTAPYTVDVCCSAQSFAYQQSLPHMFSNSTEMDASARLCDPIAVRACTTKSAFLEDPDCQAMATYAAGLPSRCVTELYATNCYPGLMIMQWNSYVYGSALTKTQRQPADRSFEECSQVLSELRKLHGFVRRYAQLDYLDLGSFFADGYQLRPRRFASRSGTAGGTCLGLRCAAGVARVGQDNTAAFDVIRSSAWVLWLVNQVLSKIIDGKPFARQAWFEESPSPAELTRIDSLVTEIRAAAPEDRDLLFQRHWPRWHLHGTHDEKLAQVRAHPMLLWKPNVKYGVPTWVDNPANPTSKRTHPEEKLRKLEKHLFMFHRPLTASGLSTLSLVALDTEAHTTFQSNSTWFSVHYYYDSEVAERPKVGVIMAMSRNEASLYKNTLDIWHCYCARHKDCEVVVEWDNFLQVGQYPYVWMETEVPTRRMGFAWNRWFALQRHLDAFEWVFTADPDQFISQECFLSFSFTDVLRQASAAVPPSDGILPVVVMRDFPDFQTLNSAGVFFRGSDASRLFLSLLLGRRLRLLALLPRVKSCEAAEDQTSFDHTILEFLDLWRNVKLRKRPAATNFDSTQCLGFQQPALDVRPRMDMYFQCWHGFVASLLGQFGERKDALHGLHPALSSLTKRNLEVDINFVIGGRNVSDAPLVWHFAGSLKSAVVDSGDSYMDVMLKQLWQLDPEWRPPASQGSEANCSVWESFALSSTSNCSPGTEVVDCRTPWLAVC</sequence>
<reference evidence="1 2" key="1">
    <citation type="submission" date="2016-02" db="EMBL/GenBank/DDBJ databases">
        <title>Genome analysis of coral dinoflagellate symbionts highlights evolutionary adaptations to a symbiotic lifestyle.</title>
        <authorList>
            <person name="Aranda M."/>
            <person name="Li Y."/>
            <person name="Liew Y.J."/>
            <person name="Baumgarten S."/>
            <person name="Simakov O."/>
            <person name="Wilson M."/>
            <person name="Piel J."/>
            <person name="Ashoor H."/>
            <person name="Bougouffa S."/>
            <person name="Bajic V.B."/>
            <person name="Ryu T."/>
            <person name="Ravasi T."/>
            <person name="Bayer T."/>
            <person name="Micklem G."/>
            <person name="Kim H."/>
            <person name="Bhak J."/>
            <person name="Lajeunesse T.C."/>
            <person name="Voolstra C.R."/>
        </authorList>
    </citation>
    <scope>NUCLEOTIDE SEQUENCE [LARGE SCALE GENOMIC DNA]</scope>
    <source>
        <strain evidence="1 2">CCMP2467</strain>
    </source>
</reference>
<protein>
    <submittedName>
        <fullName evidence="1">Uncharacterized protein</fullName>
    </submittedName>
</protein>